<sequence>MAQNASVPEPGNETRPGKGSSGDGATASSSPDGATGPGPPKSNGDAVSPDATESADRRRRLFEDLMRWANGGRCRHDGLLAYFGEQPARWGCGRCDVCVRRQAWKRPFLTLARLRRKYTTLADPDQREVAVLSEAESDPS</sequence>
<evidence type="ECO:0000256" key="1">
    <source>
        <dbReference type="SAM" id="MobiDB-lite"/>
    </source>
</evidence>
<feature type="compositionally biased region" description="Low complexity" evidence="1">
    <location>
        <begin position="23"/>
        <end position="34"/>
    </location>
</feature>
<feature type="domain" description="ATP-dependent DNA helicase RecQ zinc-binding" evidence="2">
    <location>
        <begin position="52"/>
        <end position="98"/>
    </location>
</feature>
<dbReference type="Gene3D" id="1.10.10.10">
    <property type="entry name" value="Winged helix-like DNA-binding domain superfamily/Winged helix DNA-binding domain"/>
    <property type="match status" value="1"/>
</dbReference>
<dbReference type="Proteomes" id="UP000697710">
    <property type="component" value="Unassembled WGS sequence"/>
</dbReference>
<dbReference type="EMBL" id="JAGQHR010000002">
    <property type="protein sequence ID" value="MCA9726088.1"/>
    <property type="molecule type" value="Genomic_DNA"/>
</dbReference>
<reference evidence="3" key="2">
    <citation type="journal article" date="2021" name="Microbiome">
        <title>Successional dynamics and alternative stable states in a saline activated sludge microbial community over 9 years.</title>
        <authorList>
            <person name="Wang Y."/>
            <person name="Ye J."/>
            <person name="Ju F."/>
            <person name="Liu L."/>
            <person name="Boyd J.A."/>
            <person name="Deng Y."/>
            <person name="Parks D.H."/>
            <person name="Jiang X."/>
            <person name="Yin X."/>
            <person name="Woodcroft B.J."/>
            <person name="Tyson G.W."/>
            <person name="Hugenholtz P."/>
            <person name="Polz M.F."/>
            <person name="Zhang T."/>
        </authorList>
    </citation>
    <scope>NUCLEOTIDE SEQUENCE</scope>
    <source>
        <strain evidence="3">HKST-UBA01</strain>
    </source>
</reference>
<organism evidence="3 4">
    <name type="scientific">Eiseniibacteriota bacterium</name>
    <dbReference type="NCBI Taxonomy" id="2212470"/>
    <lineage>
        <taxon>Bacteria</taxon>
        <taxon>Candidatus Eiseniibacteriota</taxon>
    </lineage>
</organism>
<evidence type="ECO:0000313" key="4">
    <source>
        <dbReference type="Proteomes" id="UP000697710"/>
    </source>
</evidence>
<proteinExistence type="predicted"/>
<dbReference type="InterPro" id="IPR032284">
    <property type="entry name" value="RecQ_Zn-bd"/>
</dbReference>
<dbReference type="Pfam" id="PF16124">
    <property type="entry name" value="RecQ_Zn_bind"/>
    <property type="match status" value="1"/>
</dbReference>
<gene>
    <name evidence="3" type="ORF">KC729_00285</name>
</gene>
<evidence type="ECO:0000313" key="3">
    <source>
        <dbReference type="EMBL" id="MCA9726088.1"/>
    </source>
</evidence>
<feature type="region of interest" description="Disordered" evidence="1">
    <location>
        <begin position="1"/>
        <end position="58"/>
    </location>
</feature>
<evidence type="ECO:0000259" key="2">
    <source>
        <dbReference type="Pfam" id="PF16124"/>
    </source>
</evidence>
<name>A0A956RMI6_UNCEI</name>
<protein>
    <submittedName>
        <fullName evidence="3">RecQ family zinc-binding domain-containing protein</fullName>
    </submittedName>
</protein>
<dbReference type="InterPro" id="IPR036388">
    <property type="entry name" value="WH-like_DNA-bd_sf"/>
</dbReference>
<accession>A0A956RMI6</accession>
<dbReference type="AlphaFoldDB" id="A0A956RMI6"/>
<comment type="caution">
    <text evidence="3">The sequence shown here is derived from an EMBL/GenBank/DDBJ whole genome shotgun (WGS) entry which is preliminary data.</text>
</comment>
<reference evidence="3" key="1">
    <citation type="submission" date="2020-04" db="EMBL/GenBank/DDBJ databases">
        <authorList>
            <person name="Zhang T."/>
        </authorList>
    </citation>
    <scope>NUCLEOTIDE SEQUENCE</scope>
    <source>
        <strain evidence="3">HKST-UBA01</strain>
    </source>
</reference>